<dbReference type="NCBIfam" id="TIGR00360">
    <property type="entry name" value="ComEC_N-term"/>
    <property type="match status" value="1"/>
</dbReference>
<evidence type="ECO:0000313" key="10">
    <source>
        <dbReference type="EMBL" id="KMS59288.1"/>
    </source>
</evidence>
<dbReference type="Proteomes" id="UP000052268">
    <property type="component" value="Unassembled WGS sequence"/>
</dbReference>
<name>A0A0J7Y7I0_9SPHN</name>
<comment type="subcellular location">
    <subcellularLocation>
        <location evidence="1">Cell membrane</location>
        <topology evidence="1">Multi-pass membrane protein</topology>
    </subcellularLocation>
</comment>
<dbReference type="RefSeq" id="WP_059150067.1">
    <property type="nucleotide sequence ID" value="NZ_KQ130452.1"/>
</dbReference>
<evidence type="ECO:0000256" key="5">
    <source>
        <dbReference type="ARBA" id="ARBA00023136"/>
    </source>
</evidence>
<feature type="transmembrane region" description="Helical" evidence="7">
    <location>
        <begin position="290"/>
        <end position="312"/>
    </location>
</feature>
<dbReference type="PANTHER" id="PTHR30619:SF1">
    <property type="entry name" value="RECOMBINATION PROTEIN 2"/>
    <property type="match status" value="1"/>
</dbReference>
<feature type="region of interest" description="Disordered" evidence="6">
    <location>
        <begin position="717"/>
        <end position="738"/>
    </location>
</feature>
<keyword evidence="5 7" id="KW-0472">Membrane</keyword>
<organism evidence="10 11">
    <name type="scientific">Novosphingobium barchaimii LL02</name>
    <dbReference type="NCBI Taxonomy" id="1114963"/>
    <lineage>
        <taxon>Bacteria</taxon>
        <taxon>Pseudomonadati</taxon>
        <taxon>Pseudomonadota</taxon>
        <taxon>Alphaproteobacteria</taxon>
        <taxon>Sphingomonadales</taxon>
        <taxon>Sphingomonadaceae</taxon>
        <taxon>Novosphingobium</taxon>
    </lineage>
</organism>
<dbReference type="Pfam" id="PF03772">
    <property type="entry name" value="Competence"/>
    <property type="match status" value="1"/>
</dbReference>
<evidence type="ECO:0000256" key="3">
    <source>
        <dbReference type="ARBA" id="ARBA00022692"/>
    </source>
</evidence>
<evidence type="ECO:0000313" key="11">
    <source>
        <dbReference type="Proteomes" id="UP000052268"/>
    </source>
</evidence>
<feature type="domain" description="ComEC/Rec2-related protein" evidence="8">
    <location>
        <begin position="269"/>
        <end position="551"/>
    </location>
</feature>
<evidence type="ECO:0000259" key="8">
    <source>
        <dbReference type="Pfam" id="PF03772"/>
    </source>
</evidence>
<feature type="transmembrane region" description="Helical" evidence="7">
    <location>
        <begin position="525"/>
        <end position="548"/>
    </location>
</feature>
<feature type="transmembrane region" description="Helical" evidence="7">
    <location>
        <begin position="324"/>
        <end position="346"/>
    </location>
</feature>
<dbReference type="PATRIC" id="fig|1114963.3.peg.644"/>
<keyword evidence="11" id="KW-1185">Reference proteome</keyword>
<sequence>MGTQAAPLENLPPAPRGAAALQHGPWNSESHLSRGLAALERFLSEAGFDRGPWLTVAFGTGIIAWFGLPSAGWWLGFCGLLCALAVASFALAARCRAYPHVRRAILVLPLLMVAGCLAVWARSEIVGELPLERPIAGTFTAKVLDIQPQPALERDRLILAMREPGSGRAIKVRVNVPGSGIASRVNAGDVLRFRGRLMPPAPPMLPGAYNFARTAWFSGLAGSGTVTGEVEVVQRGSPGGGWLSGLRRKLSAHIRTRIGKDGAGIAGALVTGDRGGIAETDDQAMRDSGLAHLLSVSGLHVSAVVGAVYVLFVRGLALFPWLALRVRLPIAAAGAGALAGVAYTLISGSEVPTVRSCIGALLILGALVLGREGLSLRMLAVTAFCVLLLWPEAVTGPSFQMSFGAVLALVALSTAEPIRRFVAPRDESLAMRMLRHVAMLLLTGFVIDLVLMPIGLFHFHRAGLYGALANVFAIPLTTFIIMPLLAGALLLDIIGAGWPLWWLADVAIDWLMGIAHWFASRPGSVTILPSGGTGAFLVFVAGGIWLGLWNGRIRWLGLPFAIMGAGLLATAMPPDILVSSDGRHVGLVESGGARLFVLRQGGKGYARENLMELAGMEGEPVALDRWPGARCNRDFCAFVIKREDAKWRLLISRGRDAVPERALAAACDRSDIIIADRWLPSSCRPRWFKADRDMLQRTGGLAVHLSSQQVDTVADSQGAHGWWRPVTPTAARFSPEPR</sequence>
<feature type="transmembrane region" description="Helical" evidence="7">
    <location>
        <begin position="439"/>
        <end position="459"/>
    </location>
</feature>
<dbReference type="EMBL" id="JACU01000002">
    <property type="protein sequence ID" value="KMS59288.1"/>
    <property type="molecule type" value="Genomic_DNA"/>
</dbReference>
<dbReference type="Pfam" id="PF13567">
    <property type="entry name" value="DUF4131"/>
    <property type="match status" value="1"/>
</dbReference>
<keyword evidence="3 7" id="KW-0812">Transmembrane</keyword>
<feature type="transmembrane region" description="Helical" evidence="7">
    <location>
        <begin position="498"/>
        <end position="519"/>
    </location>
</feature>
<accession>A0A0J7Y7I0</accession>
<dbReference type="InterPro" id="IPR052159">
    <property type="entry name" value="Competence_DNA_uptake"/>
</dbReference>
<protein>
    <submittedName>
        <fullName evidence="10">Metal-binding protein</fullName>
    </submittedName>
</protein>
<feature type="transmembrane region" description="Helical" evidence="7">
    <location>
        <begin position="104"/>
        <end position="121"/>
    </location>
</feature>
<reference evidence="10 11" key="1">
    <citation type="journal article" date="2015" name="G3 (Bethesda)">
        <title>Insights into Ongoing Evolution of the Hexachlorocyclohexane Catabolic Pathway from Comparative Genomics of Ten Sphingomonadaceae Strains.</title>
        <authorList>
            <person name="Pearce S.L."/>
            <person name="Oakeshott J.G."/>
            <person name="Pandey G."/>
        </authorList>
    </citation>
    <scope>NUCLEOTIDE SEQUENCE [LARGE SCALE GENOMIC DNA]</scope>
    <source>
        <strain evidence="10 11">LL02</strain>
    </source>
</reference>
<keyword evidence="4 7" id="KW-1133">Transmembrane helix</keyword>
<evidence type="ECO:0000256" key="6">
    <source>
        <dbReference type="SAM" id="MobiDB-lite"/>
    </source>
</evidence>
<dbReference type="InterPro" id="IPR004477">
    <property type="entry name" value="ComEC_N"/>
</dbReference>
<feature type="transmembrane region" description="Helical" evidence="7">
    <location>
        <begin position="352"/>
        <end position="369"/>
    </location>
</feature>
<dbReference type="OrthoDB" id="9790149at2"/>
<dbReference type="AlphaFoldDB" id="A0A0J7Y7I0"/>
<feature type="domain" description="DUF4131" evidence="9">
    <location>
        <begin position="67"/>
        <end position="227"/>
    </location>
</feature>
<feature type="transmembrane region" description="Helical" evidence="7">
    <location>
        <begin position="51"/>
        <end position="68"/>
    </location>
</feature>
<gene>
    <name evidence="10" type="ORF">V474_08720</name>
</gene>
<comment type="caution">
    <text evidence="10">The sequence shown here is derived from an EMBL/GenBank/DDBJ whole genome shotgun (WGS) entry which is preliminary data.</text>
</comment>
<feature type="transmembrane region" description="Helical" evidence="7">
    <location>
        <begin position="555"/>
        <end position="573"/>
    </location>
</feature>
<dbReference type="InterPro" id="IPR025405">
    <property type="entry name" value="DUF4131"/>
</dbReference>
<evidence type="ECO:0000256" key="4">
    <source>
        <dbReference type="ARBA" id="ARBA00022989"/>
    </source>
</evidence>
<feature type="transmembrane region" description="Helical" evidence="7">
    <location>
        <begin position="74"/>
        <end position="92"/>
    </location>
</feature>
<dbReference type="GO" id="GO:0005886">
    <property type="term" value="C:plasma membrane"/>
    <property type="evidence" value="ECO:0007669"/>
    <property type="project" value="UniProtKB-SubCell"/>
</dbReference>
<evidence type="ECO:0000259" key="9">
    <source>
        <dbReference type="Pfam" id="PF13567"/>
    </source>
</evidence>
<evidence type="ECO:0000256" key="1">
    <source>
        <dbReference type="ARBA" id="ARBA00004651"/>
    </source>
</evidence>
<keyword evidence="2" id="KW-1003">Cell membrane</keyword>
<feature type="transmembrane region" description="Helical" evidence="7">
    <location>
        <begin position="465"/>
        <end position="491"/>
    </location>
</feature>
<dbReference type="PANTHER" id="PTHR30619">
    <property type="entry name" value="DNA INTERNALIZATION/COMPETENCE PROTEIN COMEC/REC2"/>
    <property type="match status" value="1"/>
</dbReference>
<proteinExistence type="predicted"/>
<evidence type="ECO:0000256" key="2">
    <source>
        <dbReference type="ARBA" id="ARBA00022475"/>
    </source>
</evidence>
<evidence type="ECO:0000256" key="7">
    <source>
        <dbReference type="SAM" id="Phobius"/>
    </source>
</evidence>